<organism evidence="3 4">
    <name type="scientific">Luteolibacter ambystomatis</name>
    <dbReference type="NCBI Taxonomy" id="2824561"/>
    <lineage>
        <taxon>Bacteria</taxon>
        <taxon>Pseudomonadati</taxon>
        <taxon>Verrucomicrobiota</taxon>
        <taxon>Verrucomicrobiia</taxon>
        <taxon>Verrucomicrobiales</taxon>
        <taxon>Verrucomicrobiaceae</taxon>
        <taxon>Luteolibacter</taxon>
    </lineage>
</organism>
<dbReference type="AlphaFoldDB" id="A0A975IYR2"/>
<accession>A0A975IYR2</accession>
<protein>
    <submittedName>
        <fullName evidence="3">DUF3592 domain-containing protein</fullName>
    </submittedName>
</protein>
<evidence type="ECO:0000256" key="1">
    <source>
        <dbReference type="SAM" id="Phobius"/>
    </source>
</evidence>
<gene>
    <name evidence="3" type="ORF">KBB96_14855</name>
</gene>
<keyword evidence="1" id="KW-1133">Transmembrane helix</keyword>
<keyword evidence="4" id="KW-1185">Reference proteome</keyword>
<reference evidence="3" key="1">
    <citation type="submission" date="2021-04" db="EMBL/GenBank/DDBJ databases">
        <title>Luteolibacter sp. 32A isolated from the skin of an Anderson's salamander (Ambystoma andersonii).</title>
        <authorList>
            <person name="Spergser J."/>
            <person name="Busse H.-J."/>
        </authorList>
    </citation>
    <scope>NUCLEOTIDE SEQUENCE</scope>
    <source>
        <strain evidence="3">32A</strain>
    </source>
</reference>
<evidence type="ECO:0000313" key="3">
    <source>
        <dbReference type="EMBL" id="QUE50143.1"/>
    </source>
</evidence>
<feature type="transmembrane region" description="Helical" evidence="1">
    <location>
        <begin position="115"/>
        <end position="136"/>
    </location>
</feature>
<evidence type="ECO:0000313" key="4">
    <source>
        <dbReference type="Proteomes" id="UP000676169"/>
    </source>
</evidence>
<dbReference type="RefSeq" id="WP_211630232.1">
    <property type="nucleotide sequence ID" value="NZ_CP073100.1"/>
</dbReference>
<dbReference type="EMBL" id="CP073100">
    <property type="protein sequence ID" value="QUE50143.1"/>
    <property type="molecule type" value="Genomic_DNA"/>
</dbReference>
<dbReference type="Proteomes" id="UP000676169">
    <property type="component" value="Chromosome"/>
</dbReference>
<proteinExistence type="predicted"/>
<keyword evidence="1" id="KW-0472">Membrane</keyword>
<dbReference type="PROSITE" id="PS51257">
    <property type="entry name" value="PROKAR_LIPOPROTEIN"/>
    <property type="match status" value="1"/>
</dbReference>
<name>A0A975IYR2_9BACT</name>
<evidence type="ECO:0000259" key="2">
    <source>
        <dbReference type="Pfam" id="PF12158"/>
    </source>
</evidence>
<sequence length="148" mass="15800">MSPVTRSRVFGMLCFTIGGACLIIGICWLVPNLRLAATGTAVEGRITGFREIVQSRRNHVAIHPVAAYEVEGKVYQAETPAHTDPPRFKTGDPVKILVPPGDPAGGKFAGFVDLWLGPLVLTVLGLVLSGVGWWGWNHRVGGASRAVC</sequence>
<dbReference type="KEGG" id="lamb:KBB96_14855"/>
<dbReference type="Pfam" id="PF12158">
    <property type="entry name" value="DUF3592"/>
    <property type="match status" value="1"/>
</dbReference>
<keyword evidence="1" id="KW-0812">Transmembrane</keyword>
<feature type="domain" description="DUF3592" evidence="2">
    <location>
        <begin position="43"/>
        <end position="104"/>
    </location>
</feature>
<feature type="transmembrane region" description="Helical" evidence="1">
    <location>
        <begin position="12"/>
        <end position="31"/>
    </location>
</feature>
<dbReference type="InterPro" id="IPR021994">
    <property type="entry name" value="DUF3592"/>
</dbReference>